<proteinExistence type="predicted"/>
<protein>
    <submittedName>
        <fullName evidence="2">Heterokaryon incompatibility protein-domain-containing protein</fullName>
    </submittedName>
</protein>
<gene>
    <name evidence="2" type="ORF">FB567DRAFT_628969</name>
</gene>
<evidence type="ECO:0000313" key="3">
    <source>
        <dbReference type="Proteomes" id="UP000813461"/>
    </source>
</evidence>
<dbReference type="Pfam" id="PF06985">
    <property type="entry name" value="HET"/>
    <property type="match status" value="1"/>
</dbReference>
<dbReference type="InterPro" id="IPR010730">
    <property type="entry name" value="HET"/>
</dbReference>
<comment type="caution">
    <text evidence="2">The sequence shown here is derived from an EMBL/GenBank/DDBJ whole genome shotgun (WGS) entry which is preliminary data.</text>
</comment>
<dbReference type="Proteomes" id="UP000813461">
    <property type="component" value="Unassembled WGS sequence"/>
</dbReference>
<dbReference type="PANTHER" id="PTHR33112:SF1">
    <property type="entry name" value="HETEROKARYON INCOMPATIBILITY DOMAIN-CONTAINING PROTEIN"/>
    <property type="match status" value="1"/>
</dbReference>
<sequence length="784" mass="88990">MAVIDGSDEVEEVRELLREDHATKEIISSHPNGPLTENVYICEIDGKDTVSALATWAEDRENRKSRRRKSRLISKDLCVGCSEIIHDDLERLSKSSLEESQAAVIRLAAASESCKCCSFFARWKFVESTVPVYSPDHPYLPSMDVFVMPATYYFLVSLPAEHFGLAPAGHRFCIVTSKPYFVTSNLYSQITGHELRHWKENQQCLLQMETTSLCPQNRIGHLSFGHEEFESISQWLCDCLASHREECPQTSLRNSSFEMYCIDCEDEKVILMPTDARYFALSYVWGPALASAEDESLSNAPLVIKDAMLVTLRLSFRYLWVDRYCIDQRNALQKHRQIANMSSIYAGATLTLIAAGGTDPEVGLPGVSSCRCNLDATLQLGPYSYVPMFGNPKVAIGCSTWSTRGWTYQEAIMSLRKLVFTSEGFYTQCNMRHSFGSSHPIGGQTVIFPNQANIQRAIRHFHIGEPPLEIAPTVVFPSRYGEPSSVIKAAAEEFFDHISKYMRRQLSFESDRLDAIESVLNDFRLNEKPIFHILGVPFKATADLTINYALFWRMQSNRVQRRHDFPSWSWLGWQCDGDITHQSIILGDLEDVTDPNGTYRTVCDVLSKDKHSARISVEFPGGVLLDLTDGVDSNKALDAALPREARILPQLLICGVIIPLKFEQNGEGEWVRVGDPSRPFYRKSCLLRLRFSMWLDRPAADEQDAFQRNQVRALVLGHFGPVIRLLILRKFRNCWTRIGIGQYSAEHAFGPFGYDQLFYGGYTACEKAYFKTMKKYKKRTIRLG</sequence>
<feature type="domain" description="Heterokaryon incompatibility" evidence="1">
    <location>
        <begin position="278"/>
        <end position="410"/>
    </location>
</feature>
<dbReference type="AlphaFoldDB" id="A0A8K0R5C3"/>
<evidence type="ECO:0000259" key="1">
    <source>
        <dbReference type="Pfam" id="PF06985"/>
    </source>
</evidence>
<reference evidence="2" key="1">
    <citation type="journal article" date="2021" name="Nat. Commun.">
        <title>Genetic determinants of endophytism in the Arabidopsis root mycobiome.</title>
        <authorList>
            <person name="Mesny F."/>
            <person name="Miyauchi S."/>
            <person name="Thiergart T."/>
            <person name="Pickel B."/>
            <person name="Atanasova L."/>
            <person name="Karlsson M."/>
            <person name="Huettel B."/>
            <person name="Barry K.W."/>
            <person name="Haridas S."/>
            <person name="Chen C."/>
            <person name="Bauer D."/>
            <person name="Andreopoulos W."/>
            <person name="Pangilinan J."/>
            <person name="LaButti K."/>
            <person name="Riley R."/>
            <person name="Lipzen A."/>
            <person name="Clum A."/>
            <person name="Drula E."/>
            <person name="Henrissat B."/>
            <person name="Kohler A."/>
            <person name="Grigoriev I.V."/>
            <person name="Martin F.M."/>
            <person name="Hacquard S."/>
        </authorList>
    </citation>
    <scope>NUCLEOTIDE SEQUENCE</scope>
    <source>
        <strain evidence="2">MPI-SDFR-AT-0120</strain>
    </source>
</reference>
<name>A0A8K0R5C3_9PLEO</name>
<dbReference type="EMBL" id="JAGMVJ010000010">
    <property type="protein sequence ID" value="KAH7086898.1"/>
    <property type="molecule type" value="Genomic_DNA"/>
</dbReference>
<keyword evidence="3" id="KW-1185">Reference proteome</keyword>
<accession>A0A8K0R5C3</accession>
<dbReference type="PANTHER" id="PTHR33112">
    <property type="entry name" value="DOMAIN PROTEIN, PUTATIVE-RELATED"/>
    <property type="match status" value="1"/>
</dbReference>
<dbReference type="OrthoDB" id="5428863at2759"/>
<evidence type="ECO:0000313" key="2">
    <source>
        <dbReference type="EMBL" id="KAH7086898.1"/>
    </source>
</evidence>
<organism evidence="2 3">
    <name type="scientific">Paraphoma chrysanthemicola</name>
    <dbReference type="NCBI Taxonomy" id="798071"/>
    <lineage>
        <taxon>Eukaryota</taxon>
        <taxon>Fungi</taxon>
        <taxon>Dikarya</taxon>
        <taxon>Ascomycota</taxon>
        <taxon>Pezizomycotina</taxon>
        <taxon>Dothideomycetes</taxon>
        <taxon>Pleosporomycetidae</taxon>
        <taxon>Pleosporales</taxon>
        <taxon>Pleosporineae</taxon>
        <taxon>Phaeosphaeriaceae</taxon>
        <taxon>Paraphoma</taxon>
    </lineage>
</organism>